<keyword evidence="2" id="KW-1185">Reference proteome</keyword>
<dbReference type="Proteomes" id="UP000310017">
    <property type="component" value="Chromosome"/>
</dbReference>
<proteinExistence type="predicted"/>
<evidence type="ECO:0000313" key="1">
    <source>
        <dbReference type="EMBL" id="QCX00229.1"/>
    </source>
</evidence>
<dbReference type="InterPro" id="IPR011050">
    <property type="entry name" value="Pectin_lyase_fold/virulence"/>
</dbReference>
<dbReference type="EMBL" id="CP040710">
    <property type="protein sequence ID" value="QCX00229.1"/>
    <property type="molecule type" value="Genomic_DNA"/>
</dbReference>
<dbReference type="AlphaFoldDB" id="A0A5B7SSE0"/>
<name>A0A5B7SSE0_9FLAO</name>
<sequence>MKYLRLPHFCYSGLLLLLVILWSSCRKDFDYAPSTGSLEFSRDTVYLDTIFSNIGSSTYSLKVYNRSSENIEIPSIGLAQGENSAYRLNVDGSAGKAFRNIPLLAKDSLFIFIETTVDISENIASFLYTDALQFDSGSNLQEVQLVTLVKDAVFIFPPTNADGSKETFVLGVDAAGNEIRVEGITLAKEQLDFTNERPYVIYGYAAVPENETLSMAPGVRVHFHNNSGIWVRPNASISVVGALSTDTLLLENEVILEGDRLEPEFSDVPGQWGGVWISKGSTDNDIDHLTLKNATIGLMVEGVQEQPTPTLTLKNSRIQNSASVNLWAKTASIVGENVILGGAGAISLYCNLGGDYSFTHTTIANYWVNGFRAGEALRIDNEVNLLSGETLQGDLINASFTNTIIDGNSFTELALSDNGTNIFNFSFTNCTLQFEGTNEDPVYDFTNTEFYTAVFLSAATDFKNAVANDFRIDSESEAIGKGNLEAALEVPFDLLGNDRTMRPDIGAFQSQIEN</sequence>
<accession>A0A5B7SSE0</accession>
<dbReference type="PROSITE" id="PS51257">
    <property type="entry name" value="PROKAR_LIPOPROTEIN"/>
    <property type="match status" value="1"/>
</dbReference>
<dbReference type="KEGG" id="asag:FGM00_08940"/>
<organism evidence="1 2">
    <name type="scientific">Aggregatimonas sangjinii</name>
    <dbReference type="NCBI Taxonomy" id="2583587"/>
    <lineage>
        <taxon>Bacteria</taxon>
        <taxon>Pseudomonadati</taxon>
        <taxon>Bacteroidota</taxon>
        <taxon>Flavobacteriia</taxon>
        <taxon>Flavobacteriales</taxon>
        <taxon>Flavobacteriaceae</taxon>
        <taxon>Aggregatimonas</taxon>
    </lineage>
</organism>
<dbReference type="RefSeq" id="WP_138852575.1">
    <property type="nucleotide sequence ID" value="NZ_CP040710.1"/>
</dbReference>
<evidence type="ECO:0008006" key="3">
    <source>
        <dbReference type="Google" id="ProtNLM"/>
    </source>
</evidence>
<evidence type="ECO:0000313" key="2">
    <source>
        <dbReference type="Proteomes" id="UP000310017"/>
    </source>
</evidence>
<dbReference type="SUPFAM" id="SSF51126">
    <property type="entry name" value="Pectin lyase-like"/>
    <property type="match status" value="1"/>
</dbReference>
<gene>
    <name evidence="1" type="ORF">FGM00_08940</name>
</gene>
<reference evidence="1 2" key="1">
    <citation type="submission" date="2019-05" db="EMBL/GenBank/DDBJ databases">
        <title>Genome sequencing of F202Z8.</title>
        <authorList>
            <person name="Kwon Y.M."/>
        </authorList>
    </citation>
    <scope>NUCLEOTIDE SEQUENCE [LARGE SCALE GENOMIC DNA]</scope>
    <source>
        <strain evidence="1 2">F202Z8</strain>
    </source>
</reference>
<protein>
    <recommendedName>
        <fullName evidence="3">Right-handed parallel beta-helix repeat-containing protein</fullName>
    </recommendedName>
</protein>
<dbReference type="OrthoDB" id="1111178at2"/>